<keyword evidence="1" id="KW-1133">Transmembrane helix</keyword>
<evidence type="ECO:0000256" key="1">
    <source>
        <dbReference type="SAM" id="Phobius"/>
    </source>
</evidence>
<reference evidence="3" key="1">
    <citation type="journal article" date="2021" name="PeerJ">
        <title>Extensive microbial diversity within the chicken gut microbiome revealed by metagenomics and culture.</title>
        <authorList>
            <person name="Gilroy R."/>
            <person name="Ravi A."/>
            <person name="Getino M."/>
            <person name="Pursley I."/>
            <person name="Horton D.L."/>
            <person name="Alikhan N.F."/>
            <person name="Baker D."/>
            <person name="Gharbi K."/>
            <person name="Hall N."/>
            <person name="Watson M."/>
            <person name="Adriaenssens E.M."/>
            <person name="Foster-Nyarko E."/>
            <person name="Jarju S."/>
            <person name="Secka A."/>
            <person name="Antonio M."/>
            <person name="Oren A."/>
            <person name="Chaudhuri R.R."/>
            <person name="La Ragione R."/>
            <person name="Hildebrand F."/>
            <person name="Pallen M.J."/>
        </authorList>
    </citation>
    <scope>NUCLEOTIDE SEQUENCE</scope>
    <source>
        <strain evidence="3">CHK180-15479</strain>
    </source>
</reference>
<sequence>MKVQSVTIQSTIDEQTFRDFSYFHNLTLGSRMTGFVVSSALLVIFGAVNLLTGSLLLFVLCVGFAVFIPLLYYLFYQRSLRNQIRANQLHEPRTAYTLTLDDKGVTASTEKERMDYPWKNIFRVYRTQKYIYVYIIKNRAFIIPLKDVKGATPDALWDLICSHTDRTKVFARAR</sequence>
<dbReference type="InterPro" id="IPR025588">
    <property type="entry name" value="YcxB-like_C"/>
</dbReference>
<accession>A0A9D2N1F6</accession>
<keyword evidence="1" id="KW-0472">Membrane</keyword>
<evidence type="ECO:0000313" key="4">
    <source>
        <dbReference type="Proteomes" id="UP000823910"/>
    </source>
</evidence>
<reference evidence="3" key="2">
    <citation type="submission" date="2021-04" db="EMBL/GenBank/DDBJ databases">
        <authorList>
            <person name="Gilroy R."/>
        </authorList>
    </citation>
    <scope>NUCLEOTIDE SEQUENCE</scope>
    <source>
        <strain evidence="3">CHK180-15479</strain>
    </source>
</reference>
<organism evidence="3 4">
    <name type="scientific">Candidatus Enterocloster excrementipullorum</name>
    <dbReference type="NCBI Taxonomy" id="2838559"/>
    <lineage>
        <taxon>Bacteria</taxon>
        <taxon>Bacillati</taxon>
        <taxon>Bacillota</taxon>
        <taxon>Clostridia</taxon>
        <taxon>Lachnospirales</taxon>
        <taxon>Lachnospiraceae</taxon>
        <taxon>Enterocloster</taxon>
    </lineage>
</organism>
<protein>
    <submittedName>
        <fullName evidence="3">YcxB family protein</fullName>
    </submittedName>
</protein>
<keyword evidence="1" id="KW-0812">Transmembrane</keyword>
<dbReference type="EMBL" id="DWWT01000070">
    <property type="protein sequence ID" value="HJC07045.1"/>
    <property type="molecule type" value="Genomic_DNA"/>
</dbReference>
<dbReference type="Pfam" id="PF14317">
    <property type="entry name" value="YcxB"/>
    <property type="match status" value="1"/>
</dbReference>
<comment type="caution">
    <text evidence="3">The sequence shown here is derived from an EMBL/GenBank/DDBJ whole genome shotgun (WGS) entry which is preliminary data.</text>
</comment>
<dbReference type="Proteomes" id="UP000823910">
    <property type="component" value="Unassembled WGS sequence"/>
</dbReference>
<evidence type="ECO:0000313" key="3">
    <source>
        <dbReference type="EMBL" id="HJC07045.1"/>
    </source>
</evidence>
<evidence type="ECO:0000259" key="2">
    <source>
        <dbReference type="Pfam" id="PF14317"/>
    </source>
</evidence>
<feature type="transmembrane region" description="Helical" evidence="1">
    <location>
        <begin position="28"/>
        <end position="48"/>
    </location>
</feature>
<name>A0A9D2N1F6_9FIRM</name>
<gene>
    <name evidence="3" type="ORF">H9704_13030</name>
</gene>
<feature type="transmembrane region" description="Helical" evidence="1">
    <location>
        <begin position="54"/>
        <end position="75"/>
    </location>
</feature>
<proteinExistence type="predicted"/>
<dbReference type="AlphaFoldDB" id="A0A9D2N1F6"/>
<feature type="domain" description="YcxB-like C-terminal" evidence="2">
    <location>
        <begin position="100"/>
        <end position="155"/>
    </location>
</feature>